<feature type="domain" description="HTH tetR-type" evidence="3">
    <location>
        <begin position="8"/>
        <end position="68"/>
    </location>
</feature>
<dbReference type="Proteomes" id="UP000449209">
    <property type="component" value="Unassembled WGS sequence"/>
</dbReference>
<dbReference type="PROSITE" id="PS50977">
    <property type="entry name" value="HTH_TETR_2"/>
    <property type="match status" value="1"/>
</dbReference>
<protein>
    <submittedName>
        <fullName evidence="4">TetR family transcriptional regulator</fullName>
    </submittedName>
</protein>
<dbReference type="PANTHER" id="PTHR43479:SF21">
    <property type="entry name" value="TRANSCRIPTIONAL REGULATOR, TETR FAMILY"/>
    <property type="match status" value="1"/>
</dbReference>
<dbReference type="Gene3D" id="1.10.357.10">
    <property type="entry name" value="Tetracycline Repressor, domain 2"/>
    <property type="match status" value="1"/>
</dbReference>
<dbReference type="InterPro" id="IPR009057">
    <property type="entry name" value="Homeodomain-like_sf"/>
</dbReference>
<dbReference type="AlphaFoldDB" id="A0A6N9I2K7"/>
<dbReference type="Pfam" id="PF00440">
    <property type="entry name" value="TetR_N"/>
    <property type="match status" value="1"/>
</dbReference>
<evidence type="ECO:0000259" key="3">
    <source>
        <dbReference type="PROSITE" id="PS50977"/>
    </source>
</evidence>
<feature type="DNA-binding region" description="H-T-H motif" evidence="2">
    <location>
        <begin position="31"/>
        <end position="50"/>
    </location>
</feature>
<dbReference type="OrthoDB" id="113732at2"/>
<dbReference type="InterPro" id="IPR050624">
    <property type="entry name" value="HTH-type_Tx_Regulator"/>
</dbReference>
<organism evidence="4 5">
    <name type="scientific">Furfurilactobacillus milii</name>
    <dbReference type="NCBI Taxonomy" id="2888272"/>
    <lineage>
        <taxon>Bacteria</taxon>
        <taxon>Bacillati</taxon>
        <taxon>Bacillota</taxon>
        <taxon>Bacilli</taxon>
        <taxon>Lactobacillales</taxon>
        <taxon>Lactobacillaceae</taxon>
        <taxon>Furfurilactobacillus</taxon>
    </lineage>
</organism>
<dbReference type="PRINTS" id="PR00455">
    <property type="entry name" value="HTHTETR"/>
</dbReference>
<gene>
    <name evidence="4" type="ORF">GB993_06645</name>
</gene>
<dbReference type="SUPFAM" id="SSF46689">
    <property type="entry name" value="Homeodomain-like"/>
    <property type="match status" value="1"/>
</dbReference>
<evidence type="ECO:0000313" key="4">
    <source>
        <dbReference type="EMBL" id="MYV17180.1"/>
    </source>
</evidence>
<dbReference type="RefSeq" id="WP_161003598.1">
    <property type="nucleotide sequence ID" value="NZ_WEZQ01000011.1"/>
</dbReference>
<dbReference type="InterPro" id="IPR001647">
    <property type="entry name" value="HTH_TetR"/>
</dbReference>
<dbReference type="PANTHER" id="PTHR43479">
    <property type="entry name" value="ACREF/ENVCD OPERON REPRESSOR-RELATED"/>
    <property type="match status" value="1"/>
</dbReference>
<reference evidence="4 5" key="1">
    <citation type="journal article" date="2019" name="Appl. Environ. Microbiol.">
        <title>Genetic determinants of hydroxycinnamic acid metabolism in heterofermentative lactobacilli.</title>
        <authorList>
            <person name="Gaur G."/>
            <person name="Oh J.H."/>
            <person name="Filannino P."/>
            <person name="Gobbetti M."/>
            <person name="van Pijkeren J.P."/>
            <person name="Ganzle M.G."/>
        </authorList>
    </citation>
    <scope>NUCLEOTIDE SEQUENCE [LARGE SCALE GENOMIC DNA]</scope>
    <source>
        <strain evidence="4 5">C5</strain>
    </source>
</reference>
<dbReference type="EMBL" id="WEZQ01000011">
    <property type="protein sequence ID" value="MYV17180.1"/>
    <property type="molecule type" value="Genomic_DNA"/>
</dbReference>
<accession>A0A6N9I2K7</accession>
<evidence type="ECO:0000256" key="1">
    <source>
        <dbReference type="ARBA" id="ARBA00023125"/>
    </source>
</evidence>
<evidence type="ECO:0000256" key="2">
    <source>
        <dbReference type="PROSITE-ProRule" id="PRU00335"/>
    </source>
</evidence>
<dbReference type="GO" id="GO:0003677">
    <property type="term" value="F:DNA binding"/>
    <property type="evidence" value="ECO:0007669"/>
    <property type="project" value="UniProtKB-UniRule"/>
</dbReference>
<sequence length="196" mass="22261">MKRNEKKAVNRNKIIVAAYSLMLHNGFQKTSVRDVSRESGISLVTMYKYFPSKDELVHAVILQMVRESIVHSQDVLEDDSLDFIEKFRQYTADSAKLRANISQAELDEISKIINSSSEIQEKIQKWQDDLGEKLINYGRKTGEIRTSVSDEAIKTFAIMLSQYVTNAPSGTMNEELISQLESLFLFGLAGDRKSES</sequence>
<evidence type="ECO:0000313" key="5">
    <source>
        <dbReference type="Proteomes" id="UP000449209"/>
    </source>
</evidence>
<name>A0A6N9I2K7_9LACO</name>
<keyword evidence="1 2" id="KW-0238">DNA-binding</keyword>
<comment type="caution">
    <text evidence="4">The sequence shown here is derived from an EMBL/GenBank/DDBJ whole genome shotgun (WGS) entry which is preliminary data.</text>
</comment>
<proteinExistence type="predicted"/>